<dbReference type="Gene3D" id="3.30.450.20">
    <property type="entry name" value="PAS domain"/>
    <property type="match status" value="1"/>
</dbReference>
<comment type="caution">
    <text evidence="3">The sequence shown here is derived from an EMBL/GenBank/DDBJ whole genome shotgun (WGS) entry which is preliminary data.</text>
</comment>
<sequence length="154" mass="16806">VTDLFGYSPEELISLNIERLMPDRLRRRHIGLRSEYMADTRVSPTGLGLYLYGLRRDGAEFPVEISLSPIEDDGEPLVAAAIRDASRMLLSVEGYQVTAVSSLAEALEASRAGVDLLVSDYHLSDGETGTQVIATLREARRTPLKAVLVTGDTS</sequence>
<dbReference type="SUPFAM" id="SSF55785">
    <property type="entry name" value="PYP-like sensor domain (PAS domain)"/>
    <property type="match status" value="1"/>
</dbReference>
<name>T0YGQ9_9ZZZZ</name>
<proteinExistence type="predicted"/>
<dbReference type="CDD" id="cd00156">
    <property type="entry name" value="REC"/>
    <property type="match status" value="1"/>
</dbReference>
<dbReference type="NCBIfam" id="TIGR00229">
    <property type="entry name" value="sensory_box"/>
    <property type="match status" value="1"/>
</dbReference>
<dbReference type="Gene3D" id="3.40.50.2300">
    <property type="match status" value="1"/>
</dbReference>
<dbReference type="Pfam" id="PF13426">
    <property type="entry name" value="PAS_9"/>
    <property type="match status" value="1"/>
</dbReference>
<feature type="domain" description="PAS" evidence="2">
    <location>
        <begin position="1"/>
        <end position="23"/>
    </location>
</feature>
<dbReference type="EMBL" id="AUZZ01009174">
    <property type="protein sequence ID" value="EQD34636.1"/>
    <property type="molecule type" value="Genomic_DNA"/>
</dbReference>
<dbReference type="InterPro" id="IPR035965">
    <property type="entry name" value="PAS-like_dom_sf"/>
</dbReference>
<keyword evidence="3" id="KW-0808">Transferase</keyword>
<dbReference type="AlphaFoldDB" id="T0YGQ9"/>
<dbReference type="CDD" id="cd00130">
    <property type="entry name" value="PAS"/>
    <property type="match status" value="1"/>
</dbReference>
<dbReference type="PROSITE" id="PS50110">
    <property type="entry name" value="RESPONSE_REGULATORY"/>
    <property type="match status" value="1"/>
</dbReference>
<dbReference type="GO" id="GO:0016301">
    <property type="term" value="F:kinase activity"/>
    <property type="evidence" value="ECO:0007669"/>
    <property type="project" value="UniProtKB-KW"/>
</dbReference>
<dbReference type="PROSITE" id="PS50112">
    <property type="entry name" value="PAS"/>
    <property type="match status" value="1"/>
</dbReference>
<evidence type="ECO:0000313" key="3">
    <source>
        <dbReference type="EMBL" id="EQD34636.1"/>
    </source>
</evidence>
<gene>
    <name evidence="3" type="ORF">B2A_12725</name>
</gene>
<dbReference type="InterPro" id="IPR011006">
    <property type="entry name" value="CheY-like_superfamily"/>
</dbReference>
<dbReference type="GO" id="GO:0000160">
    <property type="term" value="P:phosphorelay signal transduction system"/>
    <property type="evidence" value="ECO:0007669"/>
    <property type="project" value="InterPro"/>
</dbReference>
<keyword evidence="3" id="KW-0418">Kinase</keyword>
<organism evidence="3">
    <name type="scientific">mine drainage metagenome</name>
    <dbReference type="NCBI Taxonomy" id="410659"/>
    <lineage>
        <taxon>unclassified sequences</taxon>
        <taxon>metagenomes</taxon>
        <taxon>ecological metagenomes</taxon>
    </lineage>
</organism>
<evidence type="ECO:0000259" key="1">
    <source>
        <dbReference type="PROSITE" id="PS50110"/>
    </source>
</evidence>
<dbReference type="InterPro" id="IPR001789">
    <property type="entry name" value="Sig_transdc_resp-reg_receiver"/>
</dbReference>
<accession>T0YGQ9</accession>
<feature type="non-terminal residue" evidence="3">
    <location>
        <position position="154"/>
    </location>
</feature>
<feature type="domain" description="Response regulatory" evidence="1">
    <location>
        <begin position="72"/>
        <end position="154"/>
    </location>
</feature>
<protein>
    <submittedName>
        <fullName evidence="3">PAS/PAC sensor signal transduction histidine kinase</fullName>
    </submittedName>
</protein>
<dbReference type="SUPFAM" id="SSF52172">
    <property type="entry name" value="CheY-like"/>
    <property type="match status" value="1"/>
</dbReference>
<dbReference type="InterPro" id="IPR000014">
    <property type="entry name" value="PAS"/>
</dbReference>
<reference evidence="3" key="1">
    <citation type="submission" date="2013-08" db="EMBL/GenBank/DDBJ databases">
        <authorList>
            <person name="Mendez C."/>
            <person name="Richter M."/>
            <person name="Ferrer M."/>
            <person name="Sanchez J."/>
        </authorList>
    </citation>
    <scope>NUCLEOTIDE SEQUENCE</scope>
</reference>
<feature type="non-terminal residue" evidence="3">
    <location>
        <position position="1"/>
    </location>
</feature>
<evidence type="ECO:0000259" key="2">
    <source>
        <dbReference type="PROSITE" id="PS50112"/>
    </source>
</evidence>
<reference evidence="3" key="2">
    <citation type="journal article" date="2014" name="ISME J.">
        <title>Microbial stratification in low pH oxic and suboxic macroscopic growths along an acid mine drainage.</title>
        <authorList>
            <person name="Mendez-Garcia C."/>
            <person name="Mesa V."/>
            <person name="Sprenger R.R."/>
            <person name="Richter M."/>
            <person name="Diez M.S."/>
            <person name="Solano J."/>
            <person name="Bargiela R."/>
            <person name="Golyshina O.V."/>
            <person name="Manteca A."/>
            <person name="Ramos J.L."/>
            <person name="Gallego J.R."/>
            <person name="Llorente I."/>
            <person name="Martins Dos Santos V.A."/>
            <person name="Jensen O.N."/>
            <person name="Pelaez A.I."/>
            <person name="Sanchez J."/>
            <person name="Ferrer M."/>
        </authorList>
    </citation>
    <scope>NUCLEOTIDE SEQUENCE</scope>
</reference>